<dbReference type="OrthoDB" id="7351241at2759"/>
<feature type="region of interest" description="Disordered" evidence="1">
    <location>
        <begin position="728"/>
        <end position="764"/>
    </location>
</feature>
<dbReference type="EMBL" id="OU893342">
    <property type="protein sequence ID" value="CAG9783464.1"/>
    <property type="molecule type" value="Genomic_DNA"/>
</dbReference>
<feature type="compositionally biased region" description="Basic and acidic residues" evidence="1">
    <location>
        <begin position="872"/>
        <end position="891"/>
    </location>
</feature>
<evidence type="ECO:0000313" key="3">
    <source>
        <dbReference type="Proteomes" id="UP001153714"/>
    </source>
</evidence>
<feature type="region of interest" description="Disordered" evidence="1">
    <location>
        <begin position="776"/>
        <end position="803"/>
    </location>
</feature>
<feature type="compositionally biased region" description="Acidic residues" evidence="1">
    <location>
        <begin position="787"/>
        <end position="803"/>
    </location>
</feature>
<reference evidence="2" key="1">
    <citation type="submission" date="2021-12" db="EMBL/GenBank/DDBJ databases">
        <authorList>
            <person name="King R."/>
        </authorList>
    </citation>
    <scope>NUCLEOTIDE SEQUENCE</scope>
</reference>
<evidence type="ECO:0000256" key="1">
    <source>
        <dbReference type="SAM" id="MobiDB-lite"/>
    </source>
</evidence>
<protein>
    <submittedName>
        <fullName evidence="2">Uncharacterized protein</fullName>
    </submittedName>
</protein>
<name>A0A9N9W7L1_9NEOP</name>
<feature type="region of interest" description="Disordered" evidence="1">
    <location>
        <begin position="872"/>
        <end position="894"/>
    </location>
</feature>
<dbReference type="Proteomes" id="UP001153714">
    <property type="component" value="Chromosome 11"/>
</dbReference>
<feature type="region of interest" description="Disordered" evidence="1">
    <location>
        <begin position="833"/>
        <end position="856"/>
    </location>
</feature>
<sequence>MSAASELCKQRFKGVENFLRKIAFNLGNSPSQTEVKIISCIPIDVTDLQQKIISLEKELDAVKATKPQTVVQTVACSTNAANPLNVYCQSNNVQTAQIEQCEGAYMKHSGSGNSLNVEPSCMHDCTCCTNDITNKTSNQQMETDTQCQEQNIFKKGKIKNALKKKGKGKTHLVYYTQTESGPFVSYQTVKEAENKEVFEGSDIGINHAYINEMVQKQYAAVPISKEFPITDQISSPVCCDVDSGHFNQYDTDICSCLRGPFHNTDNHQTKFVSDKPQVTYGCNMNSNNTDFYDTSLYDMVPVKEKPTKPYTLQETNKRKLLKGDMDETCFLEKNRQRYRLPPFIVNYSQIPELPVIYPKKSPVKGINRKERQVKGFAKREKVMRELEKNQQTIQTCSIDCGDVYIKRSHNHGTDKPPPINPIIPLSHKNAECITHSVKDTECQTTTSQSIQIDDEFTHNDKKTEDTLNQIKVILQTVLTEVKTSSQGKKVTDEKSTKDAVVQKGLSQGMMPGCSSLLHSYTYSPHNMDPYAASCSRPIYPGVVYPNVPYASGKCLHNFPVFIQSPMRNMCSCYRNSSTAKEIKPKHGATTATNTEAKERDKETQKLIKEIYKSVKLNMEIPKDTSTSEYEGVKSTPHHSFEKSFDVGSVRAESIKIFVKSNTDAKNPTNQKAATIIPTLHDKPTSNTMSSQSHAISTTDTEQYLRHNRIENYLEILEAQKLKHNKITEEYEGSSPSVSEDSSEGSEDTAIPMTEPQKKPEKRSLFSKMFKGPFKLFKSKPKKKEEEIQVENETEEDSEGESDDYQTIYSHNEVNRARHHFPYPVRSPIKEKGRYRKPLPRHIRDMNQERQRRSPYLEQEYRRQWDEKLMFHENQHRRSSEDPRSNESDPRKINPKYWRDYQAMSARVNRNRLVDAAVTPSVPFHTMNRGLTLRIPRRSSGPKVKTTPKTIAWLKKHKPACCGQWKKLILEG</sequence>
<evidence type="ECO:0000313" key="2">
    <source>
        <dbReference type="EMBL" id="CAG9783464.1"/>
    </source>
</evidence>
<proteinExistence type="predicted"/>
<reference evidence="2" key="2">
    <citation type="submission" date="2022-10" db="EMBL/GenBank/DDBJ databases">
        <authorList>
            <consortium name="ENA_rothamsted_submissions"/>
            <consortium name="culmorum"/>
            <person name="King R."/>
        </authorList>
    </citation>
    <scope>NUCLEOTIDE SEQUENCE</scope>
</reference>
<gene>
    <name evidence="2" type="ORF">DIATSA_LOCUS1632</name>
</gene>
<feature type="region of interest" description="Disordered" evidence="1">
    <location>
        <begin position="680"/>
        <end position="699"/>
    </location>
</feature>
<organism evidence="2 3">
    <name type="scientific">Diatraea saccharalis</name>
    <name type="common">sugarcane borer</name>
    <dbReference type="NCBI Taxonomy" id="40085"/>
    <lineage>
        <taxon>Eukaryota</taxon>
        <taxon>Metazoa</taxon>
        <taxon>Ecdysozoa</taxon>
        <taxon>Arthropoda</taxon>
        <taxon>Hexapoda</taxon>
        <taxon>Insecta</taxon>
        <taxon>Pterygota</taxon>
        <taxon>Neoptera</taxon>
        <taxon>Endopterygota</taxon>
        <taxon>Lepidoptera</taxon>
        <taxon>Glossata</taxon>
        <taxon>Ditrysia</taxon>
        <taxon>Pyraloidea</taxon>
        <taxon>Crambidae</taxon>
        <taxon>Crambinae</taxon>
        <taxon>Diatraea</taxon>
    </lineage>
</organism>
<dbReference type="AlphaFoldDB" id="A0A9N9W7L1"/>
<feature type="compositionally biased region" description="Polar residues" evidence="1">
    <location>
        <begin position="684"/>
        <end position="699"/>
    </location>
</feature>
<accession>A0A9N9W7L1</accession>
<keyword evidence="3" id="KW-1185">Reference proteome</keyword>
<feature type="compositionally biased region" description="Basic and acidic residues" evidence="1">
    <location>
        <begin position="841"/>
        <end position="851"/>
    </location>
</feature>